<dbReference type="SUPFAM" id="SSF52172">
    <property type="entry name" value="CheY-like"/>
    <property type="match status" value="1"/>
</dbReference>
<gene>
    <name evidence="8" type="ORF">GC097_17900</name>
</gene>
<evidence type="ECO:0000256" key="4">
    <source>
        <dbReference type="PROSITE-ProRule" id="PRU00169"/>
    </source>
</evidence>
<dbReference type="Gene3D" id="1.10.10.60">
    <property type="entry name" value="Homeodomain-like"/>
    <property type="match status" value="2"/>
</dbReference>
<dbReference type="CDD" id="cd17536">
    <property type="entry name" value="REC_YesN-like"/>
    <property type="match status" value="1"/>
</dbReference>
<dbReference type="PROSITE" id="PS50110">
    <property type="entry name" value="RESPONSE_REGULATORY"/>
    <property type="match status" value="1"/>
</dbReference>
<dbReference type="SMART" id="SM00448">
    <property type="entry name" value="REC"/>
    <property type="match status" value="1"/>
</dbReference>
<evidence type="ECO:0000313" key="8">
    <source>
        <dbReference type="EMBL" id="NOV01892.1"/>
    </source>
</evidence>
<evidence type="ECO:0000313" key="9">
    <source>
        <dbReference type="Proteomes" id="UP000618579"/>
    </source>
</evidence>
<sequence>MRSLLIVDDEKNIQNGLKAIIEREFPGQYAITLAANGAEALGIMDQRQIDLMITDIRMPVMDGIELIHRTQELPQKPEVMILSGYDDFQYAKEAVRCEVRMYLLKPIVREELFDGLKQLESRIVRKEEQTQRFEAYVRQSKEYTEVQLNYLFLQPILGEREIEKQLQSLELYGLQDGYQLALLRWSDADLARHDQKHRLGYVDDMITEMGQEVCQRTLRFFNKNSEMIVLTGSREMLPHLTRRIYDKGSMSVKIGFSGWVTALGELQECYQQADKALKYTIFHSYPAFVAYESIADKQQVYTLPIQSIKKMANMLGTDRIEEFKQLCKEVLDLNTILQYDISYMEGISQAFNELLFDHVFNVYGEESVEILRLYKRVVHMHNFQDFHDYFHHVESLLDKLNAYVSTMKLIHNDYRDMKKAIQYIHDNYNKDLNMAMVSNHVSLNYTYFSQAFKSYTKESFVHYIKRVRIDKAKELLLSTDLKVMEIGVQIGFENAKHFHRVFRELEGISPNEYRKAGFVPNK</sequence>
<keyword evidence="2" id="KW-0238">DNA-binding</keyword>
<evidence type="ECO:0000259" key="7">
    <source>
        <dbReference type="PROSITE" id="PS50110"/>
    </source>
</evidence>
<dbReference type="InterPro" id="IPR011006">
    <property type="entry name" value="CheY-like_superfamily"/>
</dbReference>
<proteinExistence type="predicted"/>
<dbReference type="InterPro" id="IPR001789">
    <property type="entry name" value="Sig_transdc_resp-reg_receiver"/>
</dbReference>
<dbReference type="PROSITE" id="PS01124">
    <property type="entry name" value="HTH_ARAC_FAMILY_2"/>
    <property type="match status" value="1"/>
</dbReference>
<dbReference type="InterPro" id="IPR018062">
    <property type="entry name" value="HTH_AraC-typ_CS"/>
</dbReference>
<feature type="modified residue" description="4-aspartylphosphate" evidence="4">
    <location>
        <position position="55"/>
    </location>
</feature>
<dbReference type="Pfam" id="PF12833">
    <property type="entry name" value="HTH_18"/>
    <property type="match status" value="1"/>
</dbReference>
<keyword evidence="3" id="KW-0804">Transcription</keyword>
<dbReference type="Pfam" id="PF00072">
    <property type="entry name" value="Response_reg"/>
    <property type="match status" value="1"/>
</dbReference>
<evidence type="ECO:0000256" key="3">
    <source>
        <dbReference type="ARBA" id="ARBA00023163"/>
    </source>
</evidence>
<feature type="domain" description="Response regulatory" evidence="7">
    <location>
        <begin position="3"/>
        <end position="120"/>
    </location>
</feature>
<dbReference type="SMART" id="SM00342">
    <property type="entry name" value="HTH_ARAC"/>
    <property type="match status" value="1"/>
</dbReference>
<dbReference type="RefSeq" id="WP_171684716.1">
    <property type="nucleotide sequence ID" value="NZ_WHNZ01000040.1"/>
</dbReference>
<dbReference type="Proteomes" id="UP000618579">
    <property type="component" value="Unassembled WGS sequence"/>
</dbReference>
<dbReference type="PANTHER" id="PTHR43280:SF2">
    <property type="entry name" value="HTH-TYPE TRANSCRIPTIONAL REGULATOR EXSA"/>
    <property type="match status" value="1"/>
</dbReference>
<evidence type="ECO:0000259" key="6">
    <source>
        <dbReference type="PROSITE" id="PS01124"/>
    </source>
</evidence>
<keyword evidence="4" id="KW-0597">Phosphoprotein</keyword>
<keyword evidence="5" id="KW-0175">Coiled coil</keyword>
<organism evidence="8 9">
    <name type="scientific">Paenibacillus planticolens</name>
    <dbReference type="NCBI Taxonomy" id="2654976"/>
    <lineage>
        <taxon>Bacteria</taxon>
        <taxon>Bacillati</taxon>
        <taxon>Bacillota</taxon>
        <taxon>Bacilli</taxon>
        <taxon>Bacillales</taxon>
        <taxon>Paenibacillaceae</taxon>
        <taxon>Paenibacillus</taxon>
    </lineage>
</organism>
<feature type="coiled-coil region" evidence="5">
    <location>
        <begin position="109"/>
        <end position="136"/>
    </location>
</feature>
<keyword evidence="9" id="KW-1185">Reference proteome</keyword>
<dbReference type="PRINTS" id="PR00032">
    <property type="entry name" value="HTHARAC"/>
</dbReference>
<dbReference type="InterPro" id="IPR018060">
    <property type="entry name" value="HTH_AraC"/>
</dbReference>
<dbReference type="EMBL" id="WHNZ01000040">
    <property type="protein sequence ID" value="NOV01892.1"/>
    <property type="molecule type" value="Genomic_DNA"/>
</dbReference>
<comment type="caution">
    <text evidence="8">The sequence shown here is derived from an EMBL/GenBank/DDBJ whole genome shotgun (WGS) entry which is preliminary data.</text>
</comment>
<keyword evidence="1" id="KW-0805">Transcription regulation</keyword>
<protein>
    <submittedName>
        <fullName evidence="8">Response regulator</fullName>
    </submittedName>
</protein>
<dbReference type="InterPro" id="IPR009057">
    <property type="entry name" value="Homeodomain-like_sf"/>
</dbReference>
<dbReference type="PANTHER" id="PTHR43280">
    <property type="entry name" value="ARAC-FAMILY TRANSCRIPTIONAL REGULATOR"/>
    <property type="match status" value="1"/>
</dbReference>
<name>A0ABX1ZP94_9BACL</name>
<dbReference type="Gene3D" id="3.40.50.2300">
    <property type="match status" value="1"/>
</dbReference>
<evidence type="ECO:0000256" key="2">
    <source>
        <dbReference type="ARBA" id="ARBA00023125"/>
    </source>
</evidence>
<evidence type="ECO:0000256" key="1">
    <source>
        <dbReference type="ARBA" id="ARBA00023015"/>
    </source>
</evidence>
<accession>A0ABX1ZP94</accession>
<dbReference type="PROSITE" id="PS00041">
    <property type="entry name" value="HTH_ARAC_FAMILY_1"/>
    <property type="match status" value="1"/>
</dbReference>
<dbReference type="InterPro" id="IPR020449">
    <property type="entry name" value="Tscrpt_reg_AraC-type_HTH"/>
</dbReference>
<dbReference type="SUPFAM" id="SSF46689">
    <property type="entry name" value="Homeodomain-like"/>
    <property type="match status" value="2"/>
</dbReference>
<reference evidence="8 9" key="1">
    <citation type="submission" date="2019-10" db="EMBL/GenBank/DDBJ databases">
        <title>Description of Paenibacillus pedi sp. nov.</title>
        <authorList>
            <person name="Carlier A."/>
            <person name="Qi S."/>
        </authorList>
    </citation>
    <scope>NUCLEOTIDE SEQUENCE [LARGE SCALE GENOMIC DNA]</scope>
    <source>
        <strain evidence="8 9">LMG 31457</strain>
    </source>
</reference>
<feature type="domain" description="HTH araC/xylS-type" evidence="6">
    <location>
        <begin position="418"/>
        <end position="516"/>
    </location>
</feature>
<evidence type="ECO:0000256" key="5">
    <source>
        <dbReference type="SAM" id="Coils"/>
    </source>
</evidence>